<keyword evidence="2" id="KW-0285">Flavoprotein</keyword>
<name>A0A6J3MDC3_9PEZI</name>
<reference evidence="7" key="2">
    <citation type="submission" date="2020-04" db="EMBL/GenBank/DDBJ databases">
        <authorList>
            <consortium name="NCBI Genome Project"/>
        </authorList>
    </citation>
    <scope>NUCLEOTIDE SEQUENCE</scope>
    <source>
        <strain evidence="7">CBS 342.82</strain>
    </source>
</reference>
<dbReference type="Gene3D" id="3.40.462.20">
    <property type="match status" value="1"/>
</dbReference>
<sequence>MAPGLPPHPASGLDTLKAAGLEAVKALASAGQQFAIRSGGHTQYPGANNIDNGVTIDLGLMKWTRYKPESETVDVGPAGRWRDVYAELRPHERVVAGGREGGVGFAGMLLGGGNTFLTARLGCACDNVLAYETGGSSNFGIVTNFTLRAIENDEVWGGLAIFPKLVSAQAAEALPRFNDIVVDDVDSNLLTLYTYMDVVVVAMYAQVAGIPRAPSYPEWPTLPGVATTYKQISITEMAAEYNLPTGYYNTWFTADFLNDTRIVSHAVHEHEGLVGRLKVRILGGDFITQCLFQPLPAIFAQQAIESGGGGNVLGLERQSENALMWLAAIMVRTPEQEKFAYEEAQGWVQRVREFAATIPGGNQEWEYLNYADGSQDPLASYGPTNAQKLREVSGKYDPQQVFQRFARGGFKIATSSIAK</sequence>
<dbReference type="GO" id="GO:0016491">
    <property type="term" value="F:oxidoreductase activity"/>
    <property type="evidence" value="ECO:0007669"/>
    <property type="project" value="UniProtKB-KW"/>
</dbReference>
<evidence type="ECO:0000256" key="1">
    <source>
        <dbReference type="ARBA" id="ARBA00005466"/>
    </source>
</evidence>
<protein>
    <submittedName>
        <fullName evidence="7">FAD-binding domain-containing protein</fullName>
    </submittedName>
</protein>
<evidence type="ECO:0000313" key="6">
    <source>
        <dbReference type="Proteomes" id="UP000504637"/>
    </source>
</evidence>
<dbReference type="SUPFAM" id="SSF56176">
    <property type="entry name" value="FAD-binding/transporter-associated domain-like"/>
    <property type="match status" value="1"/>
</dbReference>
<dbReference type="GO" id="GO:0071949">
    <property type="term" value="F:FAD binding"/>
    <property type="evidence" value="ECO:0007669"/>
    <property type="project" value="InterPro"/>
</dbReference>
<proteinExistence type="inferred from homology"/>
<evidence type="ECO:0000256" key="2">
    <source>
        <dbReference type="ARBA" id="ARBA00022630"/>
    </source>
</evidence>
<evidence type="ECO:0000256" key="3">
    <source>
        <dbReference type="ARBA" id="ARBA00022827"/>
    </source>
</evidence>
<comment type="similarity">
    <text evidence="1">Belongs to the oxygen-dependent FAD-linked oxidoreductase family.</text>
</comment>
<dbReference type="Proteomes" id="UP000504637">
    <property type="component" value="Unplaced"/>
</dbReference>
<dbReference type="PANTHER" id="PTHR42973">
    <property type="entry name" value="BINDING OXIDOREDUCTASE, PUTATIVE (AFU_ORTHOLOGUE AFUA_1G17690)-RELATED"/>
    <property type="match status" value="1"/>
</dbReference>
<feature type="domain" description="FAD-binding PCMH-type" evidence="5">
    <location>
        <begin position="5"/>
        <end position="172"/>
    </location>
</feature>
<accession>A0A6J3MDC3</accession>
<keyword evidence="4" id="KW-0560">Oxidoreductase</keyword>
<keyword evidence="3" id="KW-0274">FAD</keyword>
<dbReference type="GeneID" id="54364555"/>
<reference evidence="7" key="3">
    <citation type="submission" date="2025-08" db="UniProtKB">
        <authorList>
            <consortium name="RefSeq"/>
        </authorList>
    </citation>
    <scope>IDENTIFICATION</scope>
    <source>
        <strain evidence="7">CBS 342.82</strain>
    </source>
</reference>
<dbReference type="InterPro" id="IPR016169">
    <property type="entry name" value="FAD-bd_PCMH_sub2"/>
</dbReference>
<dbReference type="InterPro" id="IPR050416">
    <property type="entry name" value="FAD-linked_Oxidoreductase"/>
</dbReference>
<reference evidence="7" key="1">
    <citation type="submission" date="2020-01" db="EMBL/GenBank/DDBJ databases">
        <authorList>
            <consortium name="DOE Joint Genome Institute"/>
            <person name="Haridas S."/>
            <person name="Albert R."/>
            <person name="Binder M."/>
            <person name="Bloem J."/>
            <person name="Labutti K."/>
            <person name="Salamov A."/>
            <person name="Andreopoulos B."/>
            <person name="Baker S.E."/>
            <person name="Barry K."/>
            <person name="Bills G."/>
            <person name="Bluhm B.H."/>
            <person name="Cannon C."/>
            <person name="Castanera R."/>
            <person name="Culley D.E."/>
            <person name="Daum C."/>
            <person name="Ezra D."/>
            <person name="Gonzalez J.B."/>
            <person name="Henrissat B."/>
            <person name="Kuo A."/>
            <person name="Liang C."/>
            <person name="Lipzen A."/>
            <person name="Lutzoni F."/>
            <person name="Magnuson J."/>
            <person name="Mondo S."/>
            <person name="Nolan M."/>
            <person name="Ohm R."/>
            <person name="Pangilinan J."/>
            <person name="Park H.-J."/>
            <person name="Ramirez L."/>
            <person name="Alfaro M."/>
            <person name="Sun H."/>
            <person name="Tritt A."/>
            <person name="Yoshinaga Y."/>
            <person name="Zwiers L.-H."/>
            <person name="Turgeon B.G."/>
            <person name="Goodwin S.B."/>
            <person name="Spatafora J.W."/>
            <person name="Crous P.W."/>
            <person name="Grigoriev I.V."/>
        </authorList>
    </citation>
    <scope>NUCLEOTIDE SEQUENCE</scope>
    <source>
        <strain evidence="7">CBS 342.82</strain>
    </source>
</reference>
<dbReference type="InterPro" id="IPR016166">
    <property type="entry name" value="FAD-bd_PCMH"/>
</dbReference>
<evidence type="ECO:0000256" key="4">
    <source>
        <dbReference type="ARBA" id="ARBA00023002"/>
    </source>
</evidence>
<organism evidence="7">
    <name type="scientific">Dissoconium aciculare CBS 342.82</name>
    <dbReference type="NCBI Taxonomy" id="1314786"/>
    <lineage>
        <taxon>Eukaryota</taxon>
        <taxon>Fungi</taxon>
        <taxon>Dikarya</taxon>
        <taxon>Ascomycota</taxon>
        <taxon>Pezizomycotina</taxon>
        <taxon>Dothideomycetes</taxon>
        <taxon>Dothideomycetidae</taxon>
        <taxon>Mycosphaerellales</taxon>
        <taxon>Dissoconiaceae</taxon>
        <taxon>Dissoconium</taxon>
    </lineage>
</organism>
<dbReference type="PANTHER" id="PTHR42973:SF53">
    <property type="entry name" value="FAD-BINDING PCMH-TYPE DOMAIN-CONTAINING PROTEIN-RELATED"/>
    <property type="match status" value="1"/>
</dbReference>
<dbReference type="InterPro" id="IPR036318">
    <property type="entry name" value="FAD-bd_PCMH-like_sf"/>
</dbReference>
<dbReference type="RefSeq" id="XP_033461878.1">
    <property type="nucleotide sequence ID" value="XM_033606755.1"/>
</dbReference>
<evidence type="ECO:0000313" key="7">
    <source>
        <dbReference type="RefSeq" id="XP_033461878.1"/>
    </source>
</evidence>
<keyword evidence="6" id="KW-1185">Reference proteome</keyword>
<dbReference type="AlphaFoldDB" id="A0A6J3MDC3"/>
<dbReference type="Gene3D" id="3.30.465.10">
    <property type="match status" value="2"/>
</dbReference>
<gene>
    <name evidence="7" type="ORF">K489DRAFT_392884</name>
</gene>
<dbReference type="Pfam" id="PF01565">
    <property type="entry name" value="FAD_binding_4"/>
    <property type="match status" value="1"/>
</dbReference>
<dbReference type="PROSITE" id="PS51387">
    <property type="entry name" value="FAD_PCMH"/>
    <property type="match status" value="1"/>
</dbReference>
<dbReference type="OrthoDB" id="2151789at2759"/>
<evidence type="ECO:0000259" key="5">
    <source>
        <dbReference type="PROSITE" id="PS51387"/>
    </source>
</evidence>
<dbReference type="InterPro" id="IPR006094">
    <property type="entry name" value="Oxid_FAD_bind_N"/>
</dbReference>